<feature type="transmembrane region" description="Helical" evidence="1">
    <location>
        <begin position="164"/>
        <end position="188"/>
    </location>
</feature>
<feature type="chain" id="PRO_5042071424" evidence="2">
    <location>
        <begin position="21"/>
        <end position="326"/>
    </location>
</feature>
<name>A0AAD3CN66_9STRA</name>
<dbReference type="Proteomes" id="UP001054902">
    <property type="component" value="Unassembled WGS sequence"/>
</dbReference>
<accession>A0AAD3CN66</accession>
<keyword evidence="1" id="KW-0472">Membrane</keyword>
<dbReference type="AlphaFoldDB" id="A0AAD3CN66"/>
<feature type="signal peptide" evidence="2">
    <location>
        <begin position="1"/>
        <end position="20"/>
    </location>
</feature>
<dbReference type="EMBL" id="BLLK01000025">
    <property type="protein sequence ID" value="GFH48036.1"/>
    <property type="molecule type" value="Genomic_DNA"/>
</dbReference>
<keyword evidence="4" id="KW-1185">Reference proteome</keyword>
<gene>
    <name evidence="3" type="ORF">CTEN210_04512</name>
</gene>
<keyword evidence="1" id="KW-0812">Transmembrane</keyword>
<organism evidence="3 4">
    <name type="scientific">Chaetoceros tenuissimus</name>
    <dbReference type="NCBI Taxonomy" id="426638"/>
    <lineage>
        <taxon>Eukaryota</taxon>
        <taxon>Sar</taxon>
        <taxon>Stramenopiles</taxon>
        <taxon>Ochrophyta</taxon>
        <taxon>Bacillariophyta</taxon>
        <taxon>Coscinodiscophyceae</taxon>
        <taxon>Chaetocerotophycidae</taxon>
        <taxon>Chaetocerotales</taxon>
        <taxon>Chaetocerotaceae</taxon>
        <taxon>Chaetoceros</taxon>
    </lineage>
</organism>
<sequence length="326" mass="35597">MQLFQKKLALIVALAPTCFAKIYKSSVKMDWPIFSLATNPATFTAHELYKIEKSSMSYLDNKMKNSPIFNNQNIYSTDVDVRRQTNGPGPELVSIAAEVTIIYEGDEKQDFSDAISKIFKTSDSQILLNTLVNDGLFESGSQASTPTFTNASTVTLDDSHHSQLLFIILISLVGILVLTSSGVLLSAVCKRKNKGSEDDTPTIKQTNTFETVESNSPGKLGARRNIIPESDMSAYAITPVKRGGRRAAKTSTVETPGAYSSVSDMISPAGSMASRNPLGIMRLSTLNRVEVGEKNGRQSNVQNMGTMYRISLDESNNTEDVERGEI</sequence>
<evidence type="ECO:0000256" key="1">
    <source>
        <dbReference type="SAM" id="Phobius"/>
    </source>
</evidence>
<keyword evidence="1" id="KW-1133">Transmembrane helix</keyword>
<evidence type="ECO:0000313" key="4">
    <source>
        <dbReference type="Proteomes" id="UP001054902"/>
    </source>
</evidence>
<keyword evidence="2" id="KW-0732">Signal</keyword>
<evidence type="ECO:0000256" key="2">
    <source>
        <dbReference type="SAM" id="SignalP"/>
    </source>
</evidence>
<reference evidence="3 4" key="1">
    <citation type="journal article" date="2021" name="Sci. Rep.">
        <title>The genome of the diatom Chaetoceros tenuissimus carries an ancient integrated fragment of an extant virus.</title>
        <authorList>
            <person name="Hongo Y."/>
            <person name="Kimura K."/>
            <person name="Takaki Y."/>
            <person name="Yoshida Y."/>
            <person name="Baba S."/>
            <person name="Kobayashi G."/>
            <person name="Nagasaki K."/>
            <person name="Hano T."/>
            <person name="Tomaru Y."/>
        </authorList>
    </citation>
    <scope>NUCLEOTIDE SEQUENCE [LARGE SCALE GENOMIC DNA]</scope>
    <source>
        <strain evidence="3 4">NIES-3715</strain>
    </source>
</reference>
<evidence type="ECO:0000313" key="3">
    <source>
        <dbReference type="EMBL" id="GFH48036.1"/>
    </source>
</evidence>
<protein>
    <submittedName>
        <fullName evidence="3">Uncharacterized protein</fullName>
    </submittedName>
</protein>
<comment type="caution">
    <text evidence="3">The sequence shown here is derived from an EMBL/GenBank/DDBJ whole genome shotgun (WGS) entry which is preliminary data.</text>
</comment>
<proteinExistence type="predicted"/>